<organism evidence="5 6">
    <name type="scientific">Marasmius tenuissimus</name>
    <dbReference type="NCBI Taxonomy" id="585030"/>
    <lineage>
        <taxon>Eukaryota</taxon>
        <taxon>Fungi</taxon>
        <taxon>Dikarya</taxon>
        <taxon>Basidiomycota</taxon>
        <taxon>Agaricomycotina</taxon>
        <taxon>Agaricomycetes</taxon>
        <taxon>Agaricomycetidae</taxon>
        <taxon>Agaricales</taxon>
        <taxon>Marasmiineae</taxon>
        <taxon>Marasmiaceae</taxon>
        <taxon>Marasmius</taxon>
    </lineage>
</organism>
<feature type="compositionally biased region" description="Basic and acidic residues" evidence="4">
    <location>
        <begin position="397"/>
        <end position="409"/>
    </location>
</feature>
<dbReference type="PANTHER" id="PTHR15052:SF2">
    <property type="entry name" value="GENERAL TRANSCRIPTION FACTOR 3C POLYPEPTIDE 2"/>
    <property type="match status" value="1"/>
</dbReference>
<feature type="region of interest" description="Disordered" evidence="4">
    <location>
        <begin position="357"/>
        <end position="426"/>
    </location>
</feature>
<dbReference type="InterPro" id="IPR015943">
    <property type="entry name" value="WD40/YVTN_repeat-like_dom_sf"/>
</dbReference>
<dbReference type="Proteomes" id="UP001437256">
    <property type="component" value="Unassembled WGS sequence"/>
</dbReference>
<evidence type="ECO:0000313" key="6">
    <source>
        <dbReference type="Proteomes" id="UP001437256"/>
    </source>
</evidence>
<evidence type="ECO:0000256" key="1">
    <source>
        <dbReference type="ARBA" id="ARBA00004123"/>
    </source>
</evidence>
<dbReference type="SUPFAM" id="SSF50978">
    <property type="entry name" value="WD40 repeat-like"/>
    <property type="match status" value="1"/>
</dbReference>
<comment type="caution">
    <text evidence="5">The sequence shown here is derived from an EMBL/GenBank/DDBJ whole genome shotgun (WGS) entry which is preliminary data.</text>
</comment>
<feature type="compositionally biased region" description="Basic residues" evidence="4">
    <location>
        <begin position="1"/>
        <end position="11"/>
    </location>
</feature>
<protein>
    <submittedName>
        <fullName evidence="5">Uncharacterized protein</fullName>
    </submittedName>
</protein>
<feature type="region of interest" description="Disordered" evidence="4">
    <location>
        <begin position="1"/>
        <end position="159"/>
    </location>
</feature>
<evidence type="ECO:0000256" key="2">
    <source>
        <dbReference type="ARBA" id="ARBA00023163"/>
    </source>
</evidence>
<feature type="compositionally biased region" description="Polar residues" evidence="4">
    <location>
        <begin position="372"/>
        <end position="382"/>
    </location>
</feature>
<keyword evidence="2" id="KW-0804">Transcription</keyword>
<keyword evidence="3" id="KW-0539">Nucleus</keyword>
<feature type="compositionally biased region" description="Low complexity" evidence="4">
    <location>
        <begin position="134"/>
        <end position="145"/>
    </location>
</feature>
<name>A0ABR3AG30_9AGAR</name>
<keyword evidence="6" id="KW-1185">Reference proteome</keyword>
<evidence type="ECO:0000256" key="4">
    <source>
        <dbReference type="SAM" id="MobiDB-lite"/>
    </source>
</evidence>
<evidence type="ECO:0000313" key="5">
    <source>
        <dbReference type="EMBL" id="KAL0072322.1"/>
    </source>
</evidence>
<dbReference type="PANTHER" id="PTHR15052">
    <property type="entry name" value="RNA POLYMERASE III TRANSCRIPTION INITIATION FACTOR COMPLEX SUBUNIT"/>
    <property type="match status" value="1"/>
</dbReference>
<feature type="compositionally biased region" description="Acidic residues" evidence="4">
    <location>
        <begin position="81"/>
        <end position="94"/>
    </location>
</feature>
<accession>A0ABR3AG30</accession>
<evidence type="ECO:0000256" key="3">
    <source>
        <dbReference type="ARBA" id="ARBA00023242"/>
    </source>
</evidence>
<dbReference type="EMBL" id="JBBXMP010000001">
    <property type="protein sequence ID" value="KAL0072322.1"/>
    <property type="molecule type" value="Genomic_DNA"/>
</dbReference>
<feature type="compositionally biased region" description="Polar residues" evidence="4">
    <location>
        <begin position="123"/>
        <end position="133"/>
    </location>
</feature>
<comment type="subcellular location">
    <subcellularLocation>
        <location evidence="1">Nucleus</location>
    </subcellularLocation>
</comment>
<feature type="compositionally biased region" description="Acidic residues" evidence="4">
    <location>
        <begin position="37"/>
        <end position="54"/>
    </location>
</feature>
<feature type="region of interest" description="Disordered" evidence="4">
    <location>
        <begin position="773"/>
        <end position="797"/>
    </location>
</feature>
<feature type="compositionally biased region" description="Acidic residues" evidence="4">
    <location>
        <begin position="410"/>
        <end position="426"/>
    </location>
</feature>
<proteinExistence type="predicted"/>
<dbReference type="InterPro" id="IPR052416">
    <property type="entry name" value="GTF3C_component"/>
</dbReference>
<reference evidence="5 6" key="1">
    <citation type="submission" date="2024-05" db="EMBL/GenBank/DDBJ databases">
        <title>A draft genome resource for the thread blight pathogen Marasmius tenuissimus strain MS-2.</title>
        <authorList>
            <person name="Yulfo-Soto G.E."/>
            <person name="Baruah I.K."/>
            <person name="Amoako-Attah I."/>
            <person name="Bukari Y."/>
            <person name="Meinhardt L.W."/>
            <person name="Bailey B.A."/>
            <person name="Cohen S.P."/>
        </authorList>
    </citation>
    <scope>NUCLEOTIDE SEQUENCE [LARGE SCALE GENOMIC DNA]</scope>
    <source>
        <strain evidence="5 6">MS-2</strain>
    </source>
</reference>
<gene>
    <name evidence="5" type="ORF">AAF712_000085</name>
</gene>
<sequence>MARQLRPRKARPSYATTLDVGSDIEEDEHAKSRPVSDDEAADAGDVIMNDDESSGSDFEAGEKGKSKGKGKAGERSASESGSEDEMEDEEEEEEPVKNNFRNRRGKAKIIASGNAVDPPRLSQPISKSATPGPSQSQTVSAASAARRQHKMYSLPSPSVHHRHRAVPLFTLTNSRVKRLVSQPKLFEEPETTETNSFTSNEKVSDRVGKSWGYNSGPGPFWELAEDRTWYKECYMDDDIPDEDKPKRKRVHGNVKLKAGWKLLSREQAASYLPADTTTTESGQLKPPPPVVCSFGPFGAQTKVEVPAFTGFPVARFIPESKSHIFNAGAPVWGLDWCPVHEDDRRIRPSHYLAASAFPSKQHSPEIGKRRNPGSSTPGNVQIWSLLPSKQRAARGAEPNDRKGKGKATDEDADGDQIMDDTQADDGADVGKMSCELVLCLDSGPAHSLKWIPLPTNSSFVEGRDQQVGKLGLLSGTFEDGTFAIYVVPDPVDLHKEAPQTDEPLYVHLPAPVIKIELDAETSCWSFDWANSEVVAIGTTGGVIAVYDLGPALKSITDPDTPTLTPTTHPHLLLPTHYITVHQCAIRAVTWIKAPPQWYVLQGLDKKKGKGQEISPEEGEDGWDNPTVIASGGYDGMECMTDIREGRGVVMNRTRDVINAMTYAPYSGGTITIDHENIVKAYSASPKMLGRGHLLMEPQGPVWSVSSSDFHPQLAVGSADGSCTTTNTLRSTRRDGPVPFFVHKIYQLDYNRNLKEYRMLERFLSVETSDKPTVGLQKAQSKAKAKSTPPQPDWNTGAWPQEVGVQIVTWNSSNGLANSGLLASATGSGLCRVDYLWGRWYKDKHPYVDLDTVRMEGMAFGSSSGSESD</sequence>
<dbReference type="Gene3D" id="2.130.10.10">
    <property type="entry name" value="YVTN repeat-like/Quinoprotein amine dehydrogenase"/>
    <property type="match status" value="1"/>
</dbReference>
<dbReference type="InterPro" id="IPR036322">
    <property type="entry name" value="WD40_repeat_dom_sf"/>
</dbReference>
<feature type="compositionally biased region" description="Basic and acidic residues" evidence="4">
    <location>
        <begin position="60"/>
        <end position="77"/>
    </location>
</feature>